<dbReference type="Gene3D" id="3.40.630.30">
    <property type="match status" value="1"/>
</dbReference>
<dbReference type="Gene3D" id="3.90.79.10">
    <property type="entry name" value="Nucleoside Triphosphate Pyrophosphohydrolase"/>
    <property type="match status" value="1"/>
</dbReference>
<dbReference type="SUPFAM" id="SSF55811">
    <property type="entry name" value="Nudix"/>
    <property type="match status" value="1"/>
</dbReference>
<dbReference type="Proteomes" id="UP000192578">
    <property type="component" value="Unassembled WGS sequence"/>
</dbReference>
<evidence type="ECO:0000259" key="4">
    <source>
        <dbReference type="PROSITE" id="PS51462"/>
    </source>
</evidence>
<comment type="caution">
    <text evidence="5">The sequence shown here is derived from an EMBL/GenBank/DDBJ whole genome shotgun (WGS) entry which is preliminary data.</text>
</comment>
<sequence>MLARMLFNPRPIHRPLSRILCGHYQKWASTFTVTRMDRYKTVRIEVLGRTASFSAPGRGGETEVFLTELREEIARCREKQAKGIWMTLPLSGFYLAPTCRLEGFTLHHIQDDRLVLSLSLLKDSANTMLKYLSHTVGVAGCVINKKTAQVLVIRDTTRPNIWKLPGGFSEPGENIQQTAQREILEETGIDSEFQSVLAFRQHHKMPSSFGMSDIYVEQAIPVHLSDVFWSQKAGKAILLMDAKCGVKDIFL</sequence>
<dbReference type="InterPro" id="IPR000086">
    <property type="entry name" value="NUDIX_hydrolase_dom"/>
</dbReference>
<comment type="similarity">
    <text evidence="1 3">Belongs to the Nudix hydrolase family.</text>
</comment>
<dbReference type="GO" id="GO:0047631">
    <property type="term" value="F:ADP-ribose diphosphatase activity"/>
    <property type="evidence" value="ECO:0007669"/>
    <property type="project" value="TreeGrafter"/>
</dbReference>
<evidence type="ECO:0000313" key="5">
    <source>
        <dbReference type="EMBL" id="OQV23771.1"/>
    </source>
</evidence>
<keyword evidence="2 3" id="KW-0378">Hydrolase</keyword>
<evidence type="ECO:0000256" key="1">
    <source>
        <dbReference type="ARBA" id="ARBA00005582"/>
    </source>
</evidence>
<dbReference type="PROSITE" id="PS00893">
    <property type="entry name" value="NUDIX_BOX"/>
    <property type="match status" value="1"/>
</dbReference>
<dbReference type="InterPro" id="IPR003293">
    <property type="entry name" value="Nudix_hydrolase6-like"/>
</dbReference>
<keyword evidence="6" id="KW-1185">Reference proteome</keyword>
<dbReference type="Pfam" id="PF00293">
    <property type="entry name" value="NUDIX"/>
    <property type="match status" value="1"/>
</dbReference>
<organism evidence="5 6">
    <name type="scientific">Hypsibius exemplaris</name>
    <name type="common">Freshwater tardigrade</name>
    <dbReference type="NCBI Taxonomy" id="2072580"/>
    <lineage>
        <taxon>Eukaryota</taxon>
        <taxon>Metazoa</taxon>
        <taxon>Ecdysozoa</taxon>
        <taxon>Tardigrada</taxon>
        <taxon>Eutardigrada</taxon>
        <taxon>Parachela</taxon>
        <taxon>Hypsibioidea</taxon>
        <taxon>Hypsibiidae</taxon>
        <taxon>Hypsibius</taxon>
    </lineage>
</organism>
<dbReference type="PANTHER" id="PTHR13994:SF13">
    <property type="entry name" value="FI03680P"/>
    <property type="match status" value="1"/>
</dbReference>
<dbReference type="OrthoDB" id="447842at2759"/>
<gene>
    <name evidence="5" type="ORF">BV898_02502</name>
</gene>
<dbReference type="Pfam" id="PF18290">
    <property type="entry name" value="Nudix_hydro"/>
    <property type="match status" value="1"/>
</dbReference>
<dbReference type="InterPro" id="IPR020476">
    <property type="entry name" value="Nudix_hydrolase"/>
</dbReference>
<dbReference type="PRINTS" id="PR00502">
    <property type="entry name" value="NUDIXFAMILY"/>
</dbReference>
<dbReference type="InterPro" id="IPR015797">
    <property type="entry name" value="NUDIX_hydrolase-like_dom_sf"/>
</dbReference>
<dbReference type="PROSITE" id="PS51462">
    <property type="entry name" value="NUDIX"/>
    <property type="match status" value="1"/>
</dbReference>
<name>A0A1W0X930_HYPEX</name>
<dbReference type="GO" id="GO:0035529">
    <property type="term" value="F:NADH pyrophosphatase activity"/>
    <property type="evidence" value="ECO:0007669"/>
    <property type="project" value="TreeGrafter"/>
</dbReference>
<protein>
    <submittedName>
        <fullName evidence="5">Nucleoside diphosphate-linked moiety X motif 6</fullName>
    </submittedName>
</protein>
<dbReference type="InterPro" id="IPR040618">
    <property type="entry name" value="Pre-Nudix"/>
</dbReference>
<accession>A0A1W0X930</accession>
<feature type="domain" description="Nudix hydrolase" evidence="4">
    <location>
        <begin position="133"/>
        <end position="251"/>
    </location>
</feature>
<dbReference type="PANTHER" id="PTHR13994">
    <property type="entry name" value="NUDIX HYDROLASE RELATED"/>
    <property type="match status" value="1"/>
</dbReference>
<dbReference type="InterPro" id="IPR020084">
    <property type="entry name" value="NUDIX_hydrolase_CS"/>
</dbReference>
<proteinExistence type="inferred from homology"/>
<dbReference type="EMBL" id="MTYJ01000010">
    <property type="protein sequence ID" value="OQV23771.1"/>
    <property type="molecule type" value="Genomic_DNA"/>
</dbReference>
<evidence type="ECO:0000256" key="3">
    <source>
        <dbReference type="RuleBase" id="RU003476"/>
    </source>
</evidence>
<dbReference type="PRINTS" id="PR01356">
    <property type="entry name" value="GFGPROTEIN"/>
</dbReference>
<reference evidence="6" key="1">
    <citation type="submission" date="2017-01" db="EMBL/GenBank/DDBJ databases">
        <title>Comparative genomics of anhydrobiosis in the tardigrade Hypsibius dujardini.</title>
        <authorList>
            <person name="Yoshida Y."/>
            <person name="Koutsovoulos G."/>
            <person name="Laetsch D."/>
            <person name="Stevens L."/>
            <person name="Kumar S."/>
            <person name="Horikawa D."/>
            <person name="Ishino K."/>
            <person name="Komine S."/>
            <person name="Tomita M."/>
            <person name="Blaxter M."/>
            <person name="Arakawa K."/>
        </authorList>
    </citation>
    <scope>NUCLEOTIDE SEQUENCE [LARGE SCALE GENOMIC DNA]</scope>
    <source>
        <strain evidence="6">Z151</strain>
    </source>
</reference>
<evidence type="ECO:0000256" key="2">
    <source>
        <dbReference type="ARBA" id="ARBA00022801"/>
    </source>
</evidence>
<dbReference type="AlphaFoldDB" id="A0A1W0X930"/>
<evidence type="ECO:0000313" key="6">
    <source>
        <dbReference type="Proteomes" id="UP000192578"/>
    </source>
</evidence>
<dbReference type="GO" id="GO:0051287">
    <property type="term" value="F:NAD binding"/>
    <property type="evidence" value="ECO:0007669"/>
    <property type="project" value="TreeGrafter"/>
</dbReference>